<dbReference type="PANTHER" id="PTHR37512:SF1">
    <property type="entry name" value="NADR_TTD14 AAA DOMAIN-CONTAINING PROTEIN"/>
    <property type="match status" value="1"/>
</dbReference>
<name>A0A1I1UA89_PSEOC</name>
<dbReference type="SUPFAM" id="SSF52540">
    <property type="entry name" value="P-loop containing nucleoside triphosphate hydrolases"/>
    <property type="match status" value="1"/>
</dbReference>
<dbReference type="EMBL" id="FOMO01000003">
    <property type="protein sequence ID" value="SFD67776.1"/>
    <property type="molecule type" value="Genomic_DNA"/>
</dbReference>
<dbReference type="InterPro" id="IPR027417">
    <property type="entry name" value="P-loop_NTPase"/>
</dbReference>
<accession>A0A1I1UA89</accession>
<dbReference type="Gene3D" id="3.40.50.300">
    <property type="entry name" value="P-loop containing nucleotide triphosphate hydrolases"/>
    <property type="match status" value="1"/>
</dbReference>
<keyword evidence="2" id="KW-0548">Nucleotidyltransferase</keyword>
<dbReference type="InterPro" id="IPR052735">
    <property type="entry name" value="NAD_biosynth-regulator"/>
</dbReference>
<dbReference type="NCBIfam" id="TIGR00125">
    <property type="entry name" value="cyt_tran_rel"/>
    <property type="match status" value="1"/>
</dbReference>
<dbReference type="SUPFAM" id="SSF52374">
    <property type="entry name" value="Nucleotidylyl transferase"/>
    <property type="match status" value="1"/>
</dbReference>
<evidence type="ECO:0000313" key="2">
    <source>
        <dbReference type="EMBL" id="SFD67776.1"/>
    </source>
</evidence>
<dbReference type="InterPro" id="IPR038727">
    <property type="entry name" value="NadR/Ttd14_AAA_dom"/>
</dbReference>
<keyword evidence="3" id="KW-1185">Reference proteome</keyword>
<feature type="domain" description="NadR/Ttd14 AAA" evidence="1">
    <location>
        <begin position="179"/>
        <end position="332"/>
    </location>
</feature>
<sequence length="347" mass="38938">MRKAFQRALVVGKFSPLHLGHELLIREALAQCEQLHLLSYSLPELPGCEAPRRERWLQTRFADVPALVVTQARIDAWRGEGRVLPDLPHNEAPDHQQRQFVAELCQGVLGTTVDAVFTSESYGDGFAAHLAQCFGHPVQHVCIDQARAAVPISGTRLREDPHRLKAFLAPPVYADFVERIVLLGGESTGKSSLAAALAQALGSVYVAEYGRECWEARGGELQYDDLLHIGRTQVARENAAAERANRYLVCDTSPLTTLFYSGAMFGDAEPELQRLAERPYTHTFLCADDFPFVQDGTRQDETFRRRQQAWYRDELQRRGCIYHELRGSLTERVAQAIKMLQSPVPQA</sequence>
<dbReference type="Pfam" id="PF13521">
    <property type="entry name" value="AAA_28"/>
    <property type="match status" value="1"/>
</dbReference>
<evidence type="ECO:0000259" key="1">
    <source>
        <dbReference type="Pfam" id="PF13521"/>
    </source>
</evidence>
<dbReference type="GO" id="GO:0016779">
    <property type="term" value="F:nucleotidyltransferase activity"/>
    <property type="evidence" value="ECO:0007669"/>
    <property type="project" value="UniProtKB-KW"/>
</dbReference>
<dbReference type="PANTHER" id="PTHR37512">
    <property type="entry name" value="TRIFUNCTIONAL NAD BIOSYNTHESIS/REGULATOR PROTEIN NADR"/>
    <property type="match status" value="1"/>
</dbReference>
<evidence type="ECO:0000313" key="3">
    <source>
        <dbReference type="Proteomes" id="UP000243950"/>
    </source>
</evidence>
<keyword evidence="2" id="KW-0808">Transferase</keyword>
<dbReference type="RefSeq" id="WP_093502879.1">
    <property type="nucleotide sequence ID" value="NZ_BSSG01000004.1"/>
</dbReference>
<proteinExistence type="predicted"/>
<reference evidence="3" key="1">
    <citation type="submission" date="2016-10" db="EMBL/GenBank/DDBJ databases">
        <authorList>
            <person name="Varghese N."/>
            <person name="Submissions S."/>
        </authorList>
    </citation>
    <scope>NUCLEOTIDE SEQUENCE [LARGE SCALE GENOMIC DNA]</scope>
    <source>
        <strain evidence="3">JCM 2783</strain>
    </source>
</reference>
<dbReference type="InterPro" id="IPR014729">
    <property type="entry name" value="Rossmann-like_a/b/a_fold"/>
</dbReference>
<dbReference type="AlphaFoldDB" id="A0A1I1UA89"/>
<dbReference type="Proteomes" id="UP000243950">
    <property type="component" value="Unassembled WGS sequence"/>
</dbReference>
<dbReference type="Gene3D" id="3.40.50.620">
    <property type="entry name" value="HUPs"/>
    <property type="match status" value="1"/>
</dbReference>
<dbReference type="InterPro" id="IPR004821">
    <property type="entry name" value="Cyt_trans-like"/>
</dbReference>
<organism evidence="2 3">
    <name type="scientific">Pseudomonas straminea</name>
    <dbReference type="NCBI Taxonomy" id="47882"/>
    <lineage>
        <taxon>Bacteria</taxon>
        <taxon>Pseudomonadati</taxon>
        <taxon>Pseudomonadota</taxon>
        <taxon>Gammaproteobacteria</taxon>
        <taxon>Pseudomonadales</taxon>
        <taxon>Pseudomonadaceae</taxon>
        <taxon>Phytopseudomonas</taxon>
    </lineage>
</organism>
<gene>
    <name evidence="2" type="ORF">SAMN05216372_103194</name>
</gene>
<protein>
    <submittedName>
        <fullName evidence="2">Nicotinamide-nucleotide adenylyltransferase, NadR type</fullName>
    </submittedName>
</protein>